<evidence type="ECO:0000313" key="2">
    <source>
        <dbReference type="EMBL" id="UOD32791.1"/>
    </source>
</evidence>
<name>A0ABY4ADH0_9BURK</name>
<keyword evidence="3" id="KW-1185">Reference proteome</keyword>
<dbReference type="RefSeq" id="WP_243493828.1">
    <property type="nucleotide sequence ID" value="NZ_CP063361.1"/>
</dbReference>
<reference evidence="2 3" key="1">
    <citation type="submission" date="2020-10" db="EMBL/GenBank/DDBJ databases">
        <title>Genome analysis of Massilia species.</title>
        <authorList>
            <person name="Jung D.-H."/>
        </authorList>
    </citation>
    <scope>NUCLEOTIDE SEQUENCE [LARGE SCALE GENOMIC DNA]</scope>
    <source>
        <strain evidence="3">sipir</strain>
    </source>
</reference>
<dbReference type="Proteomes" id="UP000831532">
    <property type="component" value="Chromosome"/>
</dbReference>
<keyword evidence="1" id="KW-0732">Signal</keyword>
<feature type="chain" id="PRO_5046486083" evidence="1">
    <location>
        <begin position="26"/>
        <end position="448"/>
    </location>
</feature>
<organism evidence="2 3">
    <name type="scientific">Massilia violaceinigra</name>
    <dbReference type="NCBI Taxonomy" id="2045208"/>
    <lineage>
        <taxon>Bacteria</taxon>
        <taxon>Pseudomonadati</taxon>
        <taxon>Pseudomonadota</taxon>
        <taxon>Betaproteobacteria</taxon>
        <taxon>Burkholderiales</taxon>
        <taxon>Oxalobacteraceae</taxon>
        <taxon>Telluria group</taxon>
        <taxon>Massilia</taxon>
    </lineage>
</organism>
<dbReference type="EMBL" id="CP063361">
    <property type="protein sequence ID" value="UOD32791.1"/>
    <property type="molecule type" value="Genomic_DNA"/>
</dbReference>
<evidence type="ECO:0000256" key="1">
    <source>
        <dbReference type="SAM" id="SignalP"/>
    </source>
</evidence>
<protein>
    <submittedName>
        <fullName evidence="2">Uncharacterized protein</fullName>
    </submittedName>
</protein>
<sequence length="448" mass="48568">MNTIGKLLCFMTLTSALCFSPAVDAQQTMCTAAPAKIAIGMISGIKTDPLSHAHNVLRLVEEYGPSYTDKVGAEHPIFYPHLSNPTGGFIADLHEAIRQVVRQDPTWKSKGELLFALLMVSYFPDYAYPPHDLLSTYRAFLIQLQAKWAAANPAGVANAMQTELLRLVDEGAKILLLPHSQGNLFATSISAAIEQRLSELHISNGLRLLHVAPPAAIGKDRLWVTNEFDLVVAAARLADTGAPPGNTRLTDIVNNGIGHSFIDVYMLKGHQPYQDIRNILDRFIEELSQSANCIAVDSRGSWTVEVGVPVSFPQTLPPVSFDLSSHHYKNGDILEVRSSGSWQYSGYWGNPSTANGATAVFDGPSGFIGPSPISGTDAGTAPEVMPDITLTQCHDNTAIDIAQDFRIADGEWRRVKIPPGATRMLLGVSDCFHGDNIGTVIVEVRTVQ</sequence>
<gene>
    <name evidence="2" type="ORF">INH39_14660</name>
</gene>
<evidence type="ECO:0000313" key="3">
    <source>
        <dbReference type="Proteomes" id="UP000831532"/>
    </source>
</evidence>
<feature type="signal peptide" evidence="1">
    <location>
        <begin position="1"/>
        <end position="25"/>
    </location>
</feature>
<proteinExistence type="predicted"/>
<accession>A0ABY4ADH0</accession>